<evidence type="ECO:0000313" key="10">
    <source>
        <dbReference type="Proteomes" id="UP001063782"/>
    </source>
</evidence>
<reference evidence="9" key="1">
    <citation type="submission" date="2021-12" db="EMBL/GenBank/DDBJ databases">
        <title>taxonomy of Moraxella sp. ZY201224.</title>
        <authorList>
            <person name="Li F."/>
        </authorList>
    </citation>
    <scope>NUCLEOTIDE SEQUENCE</scope>
    <source>
        <strain evidence="9">ZY201224</strain>
    </source>
</reference>
<evidence type="ECO:0000256" key="7">
    <source>
        <dbReference type="ARBA" id="ARBA00038093"/>
    </source>
</evidence>
<keyword evidence="6" id="KW-0460">Magnesium</keyword>
<evidence type="ECO:0000256" key="6">
    <source>
        <dbReference type="ARBA" id="ARBA00022842"/>
    </source>
</evidence>
<comment type="similarity">
    <text evidence="7">Belongs to the PINc/VapC protein family.</text>
</comment>
<organism evidence="9 10">
    <name type="scientific">Moraxella nasicaprae</name>
    <dbReference type="NCBI Taxonomy" id="2904122"/>
    <lineage>
        <taxon>Bacteria</taxon>
        <taxon>Pseudomonadati</taxon>
        <taxon>Pseudomonadota</taxon>
        <taxon>Gammaproteobacteria</taxon>
        <taxon>Moraxellales</taxon>
        <taxon>Moraxellaceae</taxon>
        <taxon>Moraxella</taxon>
    </lineage>
</organism>
<protein>
    <submittedName>
        <fullName evidence="9">PIN domain-containing protein</fullName>
    </submittedName>
</protein>
<dbReference type="PANTHER" id="PTHR33653:SF1">
    <property type="entry name" value="RIBONUCLEASE VAPC2"/>
    <property type="match status" value="1"/>
</dbReference>
<evidence type="ECO:0000256" key="2">
    <source>
        <dbReference type="ARBA" id="ARBA00022649"/>
    </source>
</evidence>
<keyword evidence="3" id="KW-0540">Nuclease</keyword>
<proteinExistence type="inferred from homology"/>
<keyword evidence="5" id="KW-0378">Hydrolase</keyword>
<dbReference type="SUPFAM" id="SSF88723">
    <property type="entry name" value="PIN domain-like"/>
    <property type="match status" value="1"/>
</dbReference>
<gene>
    <name evidence="9" type="ORF">LU297_03595</name>
</gene>
<dbReference type="Gene3D" id="3.40.50.1010">
    <property type="entry name" value="5'-nuclease"/>
    <property type="match status" value="1"/>
</dbReference>
<keyword evidence="2" id="KW-1277">Toxin-antitoxin system</keyword>
<dbReference type="PANTHER" id="PTHR33653">
    <property type="entry name" value="RIBONUCLEASE VAPC2"/>
    <property type="match status" value="1"/>
</dbReference>
<name>A0ABY6F605_9GAMM</name>
<comment type="cofactor">
    <cofactor evidence="1">
        <name>Mg(2+)</name>
        <dbReference type="ChEBI" id="CHEBI:18420"/>
    </cofactor>
</comment>
<evidence type="ECO:0000256" key="1">
    <source>
        <dbReference type="ARBA" id="ARBA00001946"/>
    </source>
</evidence>
<evidence type="ECO:0000256" key="3">
    <source>
        <dbReference type="ARBA" id="ARBA00022722"/>
    </source>
</evidence>
<sequence length="129" mass="14610">MLDTNIVIHIIKQKPAKLLGKFNQYAGRICISAITASELWAGVYHSQRVYENGKILADFLSRIDVLPYKPDCCQYYGENYAQLAKDGRLISENDLHIASHAKSLGLILVTNNTKEFARVQGLELQDWLE</sequence>
<evidence type="ECO:0000256" key="4">
    <source>
        <dbReference type="ARBA" id="ARBA00022723"/>
    </source>
</evidence>
<dbReference type="InterPro" id="IPR029060">
    <property type="entry name" value="PIN-like_dom_sf"/>
</dbReference>
<dbReference type="InterPro" id="IPR002716">
    <property type="entry name" value="PIN_dom"/>
</dbReference>
<keyword evidence="10" id="KW-1185">Reference proteome</keyword>
<dbReference type="InterPro" id="IPR050556">
    <property type="entry name" value="Type_II_TA_system_RNase"/>
</dbReference>
<dbReference type="Pfam" id="PF01850">
    <property type="entry name" value="PIN"/>
    <property type="match status" value="1"/>
</dbReference>
<dbReference type="Proteomes" id="UP001063782">
    <property type="component" value="Chromosome"/>
</dbReference>
<evidence type="ECO:0000313" key="9">
    <source>
        <dbReference type="EMBL" id="UXZ05541.1"/>
    </source>
</evidence>
<feature type="domain" description="PIN" evidence="8">
    <location>
        <begin position="1"/>
        <end position="121"/>
    </location>
</feature>
<dbReference type="EMBL" id="CP089977">
    <property type="protein sequence ID" value="UXZ05541.1"/>
    <property type="molecule type" value="Genomic_DNA"/>
</dbReference>
<evidence type="ECO:0000259" key="8">
    <source>
        <dbReference type="Pfam" id="PF01850"/>
    </source>
</evidence>
<dbReference type="RefSeq" id="WP_263077053.1">
    <property type="nucleotide sequence ID" value="NZ_CP089977.1"/>
</dbReference>
<keyword evidence="4" id="KW-0479">Metal-binding</keyword>
<accession>A0ABY6F605</accession>
<evidence type="ECO:0000256" key="5">
    <source>
        <dbReference type="ARBA" id="ARBA00022801"/>
    </source>
</evidence>